<evidence type="ECO:0000313" key="1">
    <source>
        <dbReference type="EMBL" id="KAH7858441.1"/>
    </source>
</evidence>
<name>A0ACB7YYA7_9ERIC</name>
<organism evidence="1 2">
    <name type="scientific">Vaccinium darrowii</name>
    <dbReference type="NCBI Taxonomy" id="229202"/>
    <lineage>
        <taxon>Eukaryota</taxon>
        <taxon>Viridiplantae</taxon>
        <taxon>Streptophyta</taxon>
        <taxon>Embryophyta</taxon>
        <taxon>Tracheophyta</taxon>
        <taxon>Spermatophyta</taxon>
        <taxon>Magnoliopsida</taxon>
        <taxon>eudicotyledons</taxon>
        <taxon>Gunneridae</taxon>
        <taxon>Pentapetalae</taxon>
        <taxon>asterids</taxon>
        <taxon>Ericales</taxon>
        <taxon>Ericaceae</taxon>
        <taxon>Vaccinioideae</taxon>
        <taxon>Vaccinieae</taxon>
        <taxon>Vaccinium</taxon>
    </lineage>
</organism>
<sequence length="528" mass="58860">MTMEISLDRVDGWLIGLKDSLARRAGGNKISEDIVLKCTAPQMYCSFLPSEAHDRLMHAEATTVFQPTCHNLSPSKFLLFPLGIDVPHPNLLHPCNNILVNHQAHDKLTWNPSATIKDMTWGLLGWMHRKFRSTEPFKDVSIGQTSLDEQHYHPKSNYGTKSFSKAKRTDYLRYSFASSDAAREEEDHYEEESSAAVSEFFHGFLTIGTLGSDDPTNTLPSTPTFSISVENITEKETEVTENDLKLINDELEKVLGAEDGCNDSSGRNSLVSTGRSSHCSTITLSGKPFEGTEPSWNEATTCPLQGYLFGSAIELPDTTVVKKEHRTSLGELFQRTKIEEENSASKWEKGEKAADKETERSAKNLMKKILKKKLVHASSRTSTTLAGGNVDYPSTETKLHKILHKFRKKVYPESSTVPQKLGKPHKNEIKNTNEARPSSADCMLPDEDIIIFPQQSLSNMSKESMRCFTSHSNPPQIAISGSDSNGNRECWIKSDANCKYACFNSPHSSIAIDSVVNKIQQSPFPNCY</sequence>
<reference evidence="1 2" key="1">
    <citation type="journal article" date="2021" name="Hortic Res">
        <title>High-quality reference genome and annotation aids understanding of berry development for evergreen blueberry (Vaccinium darrowii).</title>
        <authorList>
            <person name="Yu J."/>
            <person name="Hulse-Kemp A.M."/>
            <person name="Babiker E."/>
            <person name="Staton M."/>
        </authorList>
    </citation>
    <scope>NUCLEOTIDE SEQUENCE [LARGE SCALE GENOMIC DNA]</scope>
    <source>
        <strain evidence="2">cv. NJ 8807/NJ 8810</strain>
        <tissue evidence="1">Young leaf</tissue>
    </source>
</reference>
<protein>
    <submittedName>
        <fullName evidence="1">Uncharacterized protein</fullName>
    </submittedName>
</protein>
<dbReference type="Proteomes" id="UP000828048">
    <property type="component" value="Chromosome 3"/>
</dbReference>
<comment type="caution">
    <text evidence="1">The sequence shown here is derived from an EMBL/GenBank/DDBJ whole genome shotgun (WGS) entry which is preliminary data.</text>
</comment>
<evidence type="ECO:0000313" key="2">
    <source>
        <dbReference type="Proteomes" id="UP000828048"/>
    </source>
</evidence>
<keyword evidence="2" id="KW-1185">Reference proteome</keyword>
<accession>A0ACB7YYA7</accession>
<gene>
    <name evidence="1" type="ORF">Vadar_023932</name>
</gene>
<proteinExistence type="predicted"/>
<dbReference type="EMBL" id="CM037153">
    <property type="protein sequence ID" value="KAH7858441.1"/>
    <property type="molecule type" value="Genomic_DNA"/>
</dbReference>